<keyword evidence="3" id="KW-1185">Reference proteome</keyword>
<dbReference type="SUPFAM" id="SSF52317">
    <property type="entry name" value="Class I glutamine amidotransferase-like"/>
    <property type="match status" value="1"/>
</dbReference>
<accession>A0ABN6TZ46</accession>
<name>A0ABN6TZ46_9NOCA</name>
<reference evidence="2 3" key="1">
    <citation type="submission" date="2022-11" db="EMBL/GenBank/DDBJ databases">
        <title>Genome Sequencing of Nocardia sp. ON39_IFM12276 and assembly.</title>
        <authorList>
            <person name="Shimojima M."/>
            <person name="Toyokawa M."/>
            <person name="Uesaka K."/>
        </authorList>
    </citation>
    <scope>NUCLEOTIDE SEQUENCE [LARGE SCALE GENOMIC DNA]</scope>
    <source>
        <strain evidence="2 3">IFM 12276</strain>
    </source>
</reference>
<dbReference type="Pfam" id="PF01965">
    <property type="entry name" value="DJ-1_PfpI"/>
    <property type="match status" value="1"/>
</dbReference>
<dbReference type="InterPro" id="IPR029062">
    <property type="entry name" value="Class_I_gatase-like"/>
</dbReference>
<dbReference type="PANTHER" id="PTHR43130:SF2">
    <property type="entry name" value="DJ-1_PFPI DOMAIN-CONTAINING PROTEIN"/>
    <property type="match status" value="1"/>
</dbReference>
<gene>
    <name evidence="2" type="ORF">IFM12276_11820</name>
</gene>
<dbReference type="InterPro" id="IPR052158">
    <property type="entry name" value="INH-QAR"/>
</dbReference>
<dbReference type="Gene3D" id="3.40.50.880">
    <property type="match status" value="1"/>
</dbReference>
<sequence>MTGFEERAPGKTVRIAIVTYPGMTALDAIGPYEVLRFAPGVEIRFVWHEPGPITTDSGVLLLGATHSFDETPAPDIVLVPGGPGSVAAAVDDALLAWLRRAHHGTLWTTSVCTGSLVLAAAGLLRGRPATTHWLAQSALRALGADARPDERVVRDGKILTAAGVSAGIDLALWLVGEIFGAEQAQTAQLIIEYDPQPPYDAGHVGKASRAVRLAATAQQARTVLEPGNLGEFARLSAAVPRLAWRSAIRRVRERGKGLRRPAT</sequence>
<dbReference type="Proteomes" id="UP001317870">
    <property type="component" value="Chromosome"/>
</dbReference>
<evidence type="ECO:0000313" key="2">
    <source>
        <dbReference type="EMBL" id="BDT98153.1"/>
    </source>
</evidence>
<dbReference type="InterPro" id="IPR002818">
    <property type="entry name" value="DJ-1/PfpI"/>
</dbReference>
<feature type="domain" description="DJ-1/PfpI" evidence="1">
    <location>
        <begin position="14"/>
        <end position="175"/>
    </location>
</feature>
<dbReference type="RefSeq" id="WP_281880799.1">
    <property type="nucleotide sequence ID" value="NZ_AP026978.1"/>
</dbReference>
<evidence type="ECO:0000313" key="3">
    <source>
        <dbReference type="Proteomes" id="UP001317870"/>
    </source>
</evidence>
<organism evidence="2 3">
    <name type="scientific">Nocardia sputorum</name>
    <dbReference type="NCBI Taxonomy" id="2984338"/>
    <lineage>
        <taxon>Bacteria</taxon>
        <taxon>Bacillati</taxon>
        <taxon>Actinomycetota</taxon>
        <taxon>Actinomycetes</taxon>
        <taxon>Mycobacteriales</taxon>
        <taxon>Nocardiaceae</taxon>
        <taxon>Nocardia</taxon>
    </lineage>
</organism>
<evidence type="ECO:0000259" key="1">
    <source>
        <dbReference type="Pfam" id="PF01965"/>
    </source>
</evidence>
<dbReference type="PANTHER" id="PTHR43130">
    <property type="entry name" value="ARAC-FAMILY TRANSCRIPTIONAL REGULATOR"/>
    <property type="match status" value="1"/>
</dbReference>
<keyword evidence="2" id="KW-0315">Glutamine amidotransferase</keyword>
<dbReference type="CDD" id="cd03139">
    <property type="entry name" value="GATase1_PfpI_2"/>
    <property type="match status" value="1"/>
</dbReference>
<dbReference type="EMBL" id="AP026978">
    <property type="protein sequence ID" value="BDT98153.1"/>
    <property type="molecule type" value="Genomic_DNA"/>
</dbReference>
<proteinExistence type="predicted"/>
<protein>
    <submittedName>
        <fullName evidence="2">Glutamine amidotransferase</fullName>
    </submittedName>
</protein>